<sequence>MTDPTPSGASTPAAVAGAGDAELRGLRAEAWDRATHATGTGHIFETRARQLRLKIAILTFFGIAVPAAVGVAAAGYGVRATFLPAVLSVAAALGGIQLLLSIWALARNWSGNLEGAARAFVANDQLAQRFQVLGKTPPNSAREMKRLLELAIVADDAQRQQDNLAGLAEREKRKGMRYALHRYQRRCTSCGLVPSNMRPTNCGVCGDF</sequence>
<comment type="caution">
    <text evidence="2">The sequence shown here is derived from an EMBL/GenBank/DDBJ whole genome shotgun (WGS) entry which is preliminary data.</text>
</comment>
<keyword evidence="1" id="KW-0812">Transmembrane</keyword>
<reference evidence="2 3" key="1">
    <citation type="submission" date="2014-07" db="EMBL/GenBank/DDBJ databases">
        <title>Biosystematic studies on Modestobacter strains isolated from extreme hyper-arid desert soil and from historic building.</title>
        <authorList>
            <person name="Bukarasam K."/>
            <person name="Bull A."/>
            <person name="Girard G."/>
            <person name="van Wezel G."/>
            <person name="Goodfellow M."/>
        </authorList>
    </citation>
    <scope>NUCLEOTIDE SEQUENCE [LARGE SCALE GENOMIC DNA]</scope>
    <source>
        <strain evidence="2 3">KNN45-2b</strain>
    </source>
</reference>
<dbReference type="AlphaFoldDB" id="A0A098Y3B8"/>
<evidence type="ECO:0000313" key="3">
    <source>
        <dbReference type="Proteomes" id="UP000029713"/>
    </source>
</evidence>
<evidence type="ECO:0000256" key="1">
    <source>
        <dbReference type="SAM" id="Phobius"/>
    </source>
</evidence>
<dbReference type="RefSeq" id="WP_036339297.1">
    <property type="nucleotide sequence ID" value="NZ_JPMX01000093.1"/>
</dbReference>
<evidence type="ECO:0008006" key="4">
    <source>
        <dbReference type="Google" id="ProtNLM"/>
    </source>
</evidence>
<protein>
    <recommendedName>
        <fullName evidence="4">SMODS and SLOG-associating 2TM effector domain-containing protein</fullName>
    </recommendedName>
</protein>
<dbReference type="STRING" id="1522368.IN07_20425"/>
<keyword evidence="1" id="KW-1133">Transmembrane helix</keyword>
<proteinExistence type="predicted"/>
<feature type="transmembrane region" description="Helical" evidence="1">
    <location>
        <begin position="55"/>
        <end position="76"/>
    </location>
</feature>
<dbReference type="InterPro" id="IPR030914">
    <property type="entry name" value="Mob_CxxC_CxxC"/>
</dbReference>
<gene>
    <name evidence="2" type="ORF">IN07_20425</name>
</gene>
<accession>A0A098Y3B8</accession>
<evidence type="ECO:0000313" key="2">
    <source>
        <dbReference type="EMBL" id="KGH44969.1"/>
    </source>
</evidence>
<keyword evidence="3" id="KW-1185">Reference proteome</keyword>
<name>A0A098Y3B8_9ACTN</name>
<keyword evidence="1" id="KW-0472">Membrane</keyword>
<dbReference type="NCBIfam" id="TIGR04402">
    <property type="entry name" value="mob_CxxC_CxxC"/>
    <property type="match status" value="1"/>
</dbReference>
<organism evidence="2 3">
    <name type="scientific">Modestobacter caceresii</name>
    <dbReference type="NCBI Taxonomy" id="1522368"/>
    <lineage>
        <taxon>Bacteria</taxon>
        <taxon>Bacillati</taxon>
        <taxon>Actinomycetota</taxon>
        <taxon>Actinomycetes</taxon>
        <taxon>Geodermatophilales</taxon>
        <taxon>Geodermatophilaceae</taxon>
        <taxon>Modestobacter</taxon>
    </lineage>
</organism>
<dbReference type="EMBL" id="JPMX01000093">
    <property type="protein sequence ID" value="KGH44969.1"/>
    <property type="molecule type" value="Genomic_DNA"/>
</dbReference>
<feature type="transmembrane region" description="Helical" evidence="1">
    <location>
        <begin position="82"/>
        <end position="106"/>
    </location>
</feature>
<dbReference type="Proteomes" id="UP000029713">
    <property type="component" value="Unassembled WGS sequence"/>
</dbReference>